<gene>
    <name evidence="2" type="ORF">FHX44_116823</name>
</gene>
<accession>A0A561T196</accession>
<feature type="compositionally biased region" description="Gly residues" evidence="1">
    <location>
        <begin position="150"/>
        <end position="162"/>
    </location>
</feature>
<proteinExistence type="predicted"/>
<feature type="compositionally biased region" description="Polar residues" evidence="1">
    <location>
        <begin position="176"/>
        <end position="194"/>
    </location>
</feature>
<reference evidence="2 3" key="1">
    <citation type="submission" date="2019-06" db="EMBL/GenBank/DDBJ databases">
        <title>Sequencing the genomes of 1000 actinobacteria strains.</title>
        <authorList>
            <person name="Klenk H.-P."/>
        </authorList>
    </citation>
    <scope>NUCLEOTIDE SEQUENCE [LARGE SCALE GENOMIC DNA]</scope>
    <source>
        <strain evidence="2 3">DSM 45671</strain>
    </source>
</reference>
<dbReference type="Proteomes" id="UP000321261">
    <property type="component" value="Unassembled WGS sequence"/>
</dbReference>
<protein>
    <submittedName>
        <fullName evidence="2">Uncharacterized protein</fullName>
    </submittedName>
</protein>
<evidence type="ECO:0000256" key="1">
    <source>
        <dbReference type="SAM" id="MobiDB-lite"/>
    </source>
</evidence>
<dbReference type="AlphaFoldDB" id="A0A561T196"/>
<sequence>MQHHPVALAEHVHGAAEGHDEVLHPLAASPAEGVGGAGELHERGDVVAVGETDLDEHVTVLTDDGVDGLRSRGPQEPGELGGERWLGWRSRRRVGGHRLGRVGVAGSGEHPRSIPLRSGAMVVHPLGGTATAPTGHLLVLPPSHERHGTRGPGGSAAGGAGSGTSRTTWCQALPKRTTTSGSAAPSIPTATCTRPSDGRPLTQRARIGPSNPVVITLRTPIG</sequence>
<comment type="caution">
    <text evidence="2">The sequence shown here is derived from an EMBL/GenBank/DDBJ whole genome shotgun (WGS) entry which is preliminary data.</text>
</comment>
<dbReference type="EMBL" id="VIWU01000001">
    <property type="protein sequence ID" value="TWF80880.1"/>
    <property type="molecule type" value="Genomic_DNA"/>
</dbReference>
<evidence type="ECO:0000313" key="2">
    <source>
        <dbReference type="EMBL" id="TWF80880.1"/>
    </source>
</evidence>
<feature type="region of interest" description="Disordered" evidence="1">
    <location>
        <begin position="143"/>
        <end position="212"/>
    </location>
</feature>
<name>A0A561T196_9PSEU</name>
<evidence type="ECO:0000313" key="3">
    <source>
        <dbReference type="Proteomes" id="UP000321261"/>
    </source>
</evidence>
<keyword evidence="3" id="KW-1185">Reference proteome</keyword>
<organism evidence="2 3">
    <name type="scientific">Pseudonocardia hierapolitana</name>
    <dbReference type="NCBI Taxonomy" id="1128676"/>
    <lineage>
        <taxon>Bacteria</taxon>
        <taxon>Bacillati</taxon>
        <taxon>Actinomycetota</taxon>
        <taxon>Actinomycetes</taxon>
        <taxon>Pseudonocardiales</taxon>
        <taxon>Pseudonocardiaceae</taxon>
        <taxon>Pseudonocardia</taxon>
    </lineage>
</organism>